<gene>
    <name evidence="3" type="ORF">B5G26_09170</name>
</gene>
<keyword evidence="1" id="KW-0175">Coiled coil</keyword>
<dbReference type="Pfam" id="PF03432">
    <property type="entry name" value="Relaxase"/>
    <property type="match status" value="1"/>
</dbReference>
<protein>
    <submittedName>
        <fullName evidence="3">Relaxase</fullName>
    </submittedName>
</protein>
<dbReference type="EMBL" id="NFHM01000012">
    <property type="protein sequence ID" value="OUN42441.1"/>
    <property type="molecule type" value="Genomic_DNA"/>
</dbReference>
<evidence type="ECO:0000313" key="3">
    <source>
        <dbReference type="EMBL" id="OUN42441.1"/>
    </source>
</evidence>
<name>A0A1Y3U122_9FIRM</name>
<reference evidence="4" key="1">
    <citation type="submission" date="2017-04" db="EMBL/GenBank/DDBJ databases">
        <title>Function of individual gut microbiota members based on whole genome sequencing of pure cultures obtained from chicken caecum.</title>
        <authorList>
            <person name="Medvecky M."/>
            <person name="Cejkova D."/>
            <person name="Polansky O."/>
            <person name="Karasova D."/>
            <person name="Kubasova T."/>
            <person name="Cizek A."/>
            <person name="Rychlik I."/>
        </authorList>
    </citation>
    <scope>NUCLEOTIDE SEQUENCE [LARGE SCALE GENOMIC DNA]</scope>
    <source>
        <strain evidence="4">An75</strain>
    </source>
</reference>
<evidence type="ECO:0000256" key="1">
    <source>
        <dbReference type="SAM" id="Coils"/>
    </source>
</evidence>
<comment type="caution">
    <text evidence="3">The sequence shown here is derived from an EMBL/GenBank/DDBJ whole genome shotgun (WGS) entry which is preliminary data.</text>
</comment>
<evidence type="ECO:0000259" key="2">
    <source>
        <dbReference type="Pfam" id="PF03432"/>
    </source>
</evidence>
<dbReference type="AlphaFoldDB" id="A0A1Y3U122"/>
<organism evidence="3 4">
    <name type="scientific">Anaerotignum lactatifermentans</name>
    <dbReference type="NCBI Taxonomy" id="160404"/>
    <lineage>
        <taxon>Bacteria</taxon>
        <taxon>Bacillati</taxon>
        <taxon>Bacillota</taxon>
        <taxon>Clostridia</taxon>
        <taxon>Lachnospirales</taxon>
        <taxon>Anaerotignaceae</taxon>
        <taxon>Anaerotignum</taxon>
    </lineage>
</organism>
<dbReference type="Proteomes" id="UP000195455">
    <property type="component" value="Unassembled WGS sequence"/>
</dbReference>
<evidence type="ECO:0000313" key="4">
    <source>
        <dbReference type="Proteomes" id="UP000195455"/>
    </source>
</evidence>
<dbReference type="InterPro" id="IPR005094">
    <property type="entry name" value="Endonuclease_MobA/VirD2"/>
</dbReference>
<sequence>MATLKHINSKNADYGAAEQYLLFEHDEFTMKPVLDETGRLIPREDYRLSTLNCGGEDFAVACMRANLRYEKNQRREDVKSHHYIISFDPRDGPDNGLTVDRAQELGEKFCAEHFPGHQALVCTHPDGHNHSGNIHVHIVINSLRIEEVPFLPYMDRPADTKAGCKHRCTDAALRYFKSEVMEMCHREGLYQIDLLNGSKNRVTDREYWAQKKGQAALDRQNAPMIAGGITPRQTKFETNKEKLRQTIRKALATAASFDEFSSLLLREGVSVKESRGRLSYLTPDRTKPITARKLGDDFDRAAVFAVLEQNAARATEKAAAIPEYPRHGKTGIQPTKAPQTAPKLVGASSISFASPQAGKLTHSAASPLPAKPDGFAGAPSVQRLVDIEKKLAEGKGRGYEHWAKIHNLKQAAKTLNVYQEYGFTSPEQLEAAVDTAYQEMRQTSGELKALETKLQGKKELQQQVLAYAKTKPARDGLRAQKSQKARDAYRQANESDFIIADAAARYFKAHGITKLPARKALQAEIEQLISEKDGLYNTYHEQKQRFKELQTVKRNIDQILRRNEPHRRKEQSHER</sequence>
<feature type="coiled-coil region" evidence="1">
    <location>
        <begin position="433"/>
        <end position="460"/>
    </location>
</feature>
<feature type="domain" description="MobA/VirD2-like nuclease" evidence="2">
    <location>
        <begin position="49"/>
        <end position="146"/>
    </location>
</feature>
<accession>A0A1Y3U122</accession>
<proteinExistence type="predicted"/>